<dbReference type="GO" id="GO:0005874">
    <property type="term" value="C:microtubule"/>
    <property type="evidence" value="ECO:0007669"/>
    <property type="project" value="UniProtKB-KW"/>
</dbReference>
<feature type="region of interest" description="Disordered" evidence="9">
    <location>
        <begin position="162"/>
        <end position="212"/>
    </location>
</feature>
<dbReference type="InterPro" id="IPR001715">
    <property type="entry name" value="CH_dom"/>
</dbReference>
<evidence type="ECO:0000256" key="4">
    <source>
        <dbReference type="ARBA" id="ARBA00022618"/>
    </source>
</evidence>
<dbReference type="Proteomes" id="UP000538472">
    <property type="component" value="Unassembled WGS sequence"/>
</dbReference>
<organism evidence="11 12">
    <name type="scientific">Nyctibius bracteatus</name>
    <name type="common">Rufous potoo</name>
    <dbReference type="NCBI Taxonomy" id="48426"/>
    <lineage>
        <taxon>Eukaryota</taxon>
        <taxon>Metazoa</taxon>
        <taxon>Chordata</taxon>
        <taxon>Craniata</taxon>
        <taxon>Vertebrata</taxon>
        <taxon>Euteleostomi</taxon>
        <taxon>Archelosauria</taxon>
        <taxon>Archosauria</taxon>
        <taxon>Dinosauria</taxon>
        <taxon>Saurischia</taxon>
        <taxon>Theropoda</taxon>
        <taxon>Coelurosauria</taxon>
        <taxon>Aves</taxon>
        <taxon>Neognathae</taxon>
        <taxon>Neoaves</taxon>
        <taxon>Strisores</taxon>
        <taxon>Caprimulgiformes</taxon>
        <taxon>Nyctibiidae</taxon>
        <taxon>Nyctibius</taxon>
    </lineage>
</organism>
<dbReference type="PROSITE" id="PS50021">
    <property type="entry name" value="CH"/>
    <property type="match status" value="1"/>
</dbReference>
<feature type="domain" description="Calponin-homology (CH)" evidence="10">
    <location>
        <begin position="17"/>
        <end position="147"/>
    </location>
</feature>
<accession>A0A7K8THE2</accession>
<evidence type="ECO:0000256" key="8">
    <source>
        <dbReference type="ARBA" id="ARBA00023306"/>
    </source>
</evidence>
<feature type="non-terminal residue" evidence="11">
    <location>
        <position position="240"/>
    </location>
</feature>
<name>A0A7K8THE2_9AVES</name>
<feature type="non-terminal residue" evidence="11">
    <location>
        <position position="1"/>
    </location>
</feature>
<dbReference type="EMBL" id="VWZB01005034">
    <property type="protein sequence ID" value="NXF41689.1"/>
    <property type="molecule type" value="Genomic_DNA"/>
</dbReference>
<evidence type="ECO:0000256" key="1">
    <source>
        <dbReference type="ARBA" id="ARBA00004245"/>
    </source>
</evidence>
<keyword evidence="5" id="KW-0493">Microtubule</keyword>
<keyword evidence="6" id="KW-0498">Mitosis</keyword>
<dbReference type="GO" id="GO:0008017">
    <property type="term" value="F:microtubule binding"/>
    <property type="evidence" value="ECO:0007669"/>
    <property type="project" value="InterPro"/>
</dbReference>
<dbReference type="AlphaFoldDB" id="A0A7K8THE2"/>
<dbReference type="Pfam" id="PF00307">
    <property type="entry name" value="CH"/>
    <property type="match status" value="1"/>
</dbReference>
<keyword evidence="3" id="KW-0963">Cytoplasm</keyword>
<dbReference type="SUPFAM" id="SSF47576">
    <property type="entry name" value="Calponin-homology domain, CH-domain"/>
    <property type="match status" value="2"/>
</dbReference>
<dbReference type="GO" id="GO:0051301">
    <property type="term" value="P:cell division"/>
    <property type="evidence" value="ECO:0007669"/>
    <property type="project" value="UniProtKB-KW"/>
</dbReference>
<evidence type="ECO:0000256" key="7">
    <source>
        <dbReference type="ARBA" id="ARBA00023212"/>
    </source>
</evidence>
<protein>
    <submittedName>
        <fullName evidence="11">MARE3 protein</fullName>
    </submittedName>
</protein>
<evidence type="ECO:0000256" key="5">
    <source>
        <dbReference type="ARBA" id="ARBA00022701"/>
    </source>
</evidence>
<dbReference type="PANTHER" id="PTHR10623">
    <property type="entry name" value="MICROTUBULE-ASSOCIATED PROTEIN RP/EB FAMILY MEMBER"/>
    <property type="match status" value="1"/>
</dbReference>
<dbReference type="FunFam" id="1.10.418.10:FF:000007">
    <property type="entry name" value="Microtubule-associated protein, RP/EB family, member 2"/>
    <property type="match status" value="1"/>
</dbReference>
<gene>
    <name evidence="11" type="primary">Mapre3</name>
    <name evidence="11" type="ORF">NYCBRA_R11116</name>
</gene>
<evidence type="ECO:0000313" key="12">
    <source>
        <dbReference type="Proteomes" id="UP000538472"/>
    </source>
</evidence>
<proteinExistence type="inferred from homology"/>
<comment type="similarity">
    <text evidence="2">Belongs to the MAPRE family.</text>
</comment>
<evidence type="ECO:0000256" key="2">
    <source>
        <dbReference type="ARBA" id="ARBA00010729"/>
    </source>
</evidence>
<keyword evidence="12" id="KW-1185">Reference proteome</keyword>
<keyword evidence="7" id="KW-0206">Cytoskeleton</keyword>
<feature type="compositionally biased region" description="Pro residues" evidence="9">
    <location>
        <begin position="196"/>
        <end position="212"/>
    </location>
</feature>
<comment type="subcellular location">
    <subcellularLocation>
        <location evidence="1">Cytoplasm</location>
        <location evidence="1">Cytoskeleton</location>
    </subcellularLocation>
</comment>
<comment type="caution">
    <text evidence="11">The sequence shown here is derived from an EMBL/GenBank/DDBJ whole genome shotgun (WGS) entry which is preliminary data.</text>
</comment>
<evidence type="ECO:0000256" key="6">
    <source>
        <dbReference type="ARBA" id="ARBA00022776"/>
    </source>
</evidence>
<dbReference type="InterPro" id="IPR036872">
    <property type="entry name" value="CH_dom_sf"/>
</dbReference>
<dbReference type="InterPro" id="IPR027328">
    <property type="entry name" value="MAPRE"/>
</dbReference>
<evidence type="ECO:0000313" key="11">
    <source>
        <dbReference type="EMBL" id="NXF41689.1"/>
    </source>
</evidence>
<evidence type="ECO:0000259" key="10">
    <source>
        <dbReference type="PROSITE" id="PS50021"/>
    </source>
</evidence>
<keyword evidence="8" id="KW-0131">Cell cycle</keyword>
<dbReference type="Gene3D" id="1.10.418.10">
    <property type="entry name" value="Calponin-like domain"/>
    <property type="match status" value="1"/>
</dbReference>
<keyword evidence="4" id="KW-0132">Cell division</keyword>
<evidence type="ECO:0000256" key="3">
    <source>
        <dbReference type="ARBA" id="ARBA00022490"/>
    </source>
</evidence>
<sequence length="240" mass="26336">SWGMAVNVYSTSVTSENLSRHDMLAWVNDSLQLSYTKIEQLCSGGRRGGTWRRGDTVAGCRQPPLTCGPGAGAAYCQFMDMLFPGCVHLRKVKFQAKLEHEYIHNFKVLQAAFKKMGVDKIIAVERLVKGKFQDNFEFIQWFKKFFDANYDGKEYNPLLARQGQDAAPPPNPGDHIFNKPKKPIGTAGNVGVPRRALPPRPPAPHGQACPPPPAPACASLCCLPACLPLGGGHPGRRRDP</sequence>
<reference evidence="11 12" key="1">
    <citation type="submission" date="2019-09" db="EMBL/GenBank/DDBJ databases">
        <title>Bird 10,000 Genomes (B10K) Project - Family phase.</title>
        <authorList>
            <person name="Zhang G."/>
        </authorList>
    </citation>
    <scope>NUCLEOTIDE SEQUENCE [LARGE SCALE GENOMIC DNA]</scope>
    <source>
        <strain evidence="11">B10K-CU-031-10</strain>
        <tissue evidence="11">Muscle</tissue>
    </source>
</reference>
<evidence type="ECO:0000256" key="9">
    <source>
        <dbReference type="SAM" id="MobiDB-lite"/>
    </source>
</evidence>